<evidence type="ECO:0008006" key="3">
    <source>
        <dbReference type="Google" id="ProtNLM"/>
    </source>
</evidence>
<dbReference type="AlphaFoldDB" id="A0A813DBY2"/>
<dbReference type="OrthoDB" id="444907at2759"/>
<dbReference type="EMBL" id="CAJNNV010000719">
    <property type="protein sequence ID" value="CAE8583407.1"/>
    <property type="molecule type" value="Genomic_DNA"/>
</dbReference>
<evidence type="ECO:0000313" key="2">
    <source>
        <dbReference type="Proteomes" id="UP000654075"/>
    </source>
</evidence>
<name>A0A813DBY2_POLGL</name>
<dbReference type="SUPFAM" id="SSF53474">
    <property type="entry name" value="alpha/beta-Hydrolases"/>
    <property type="match status" value="1"/>
</dbReference>
<keyword evidence="2" id="KW-1185">Reference proteome</keyword>
<sequence length="360" mass="38826">MAGDDFAQLQAILAGLPMHAIPLGGSRSCGPELLLQCGGARSGHSAQLALVDAPNCVGRIQLKLAEVAQDYPDHEPVLRRLVVEHASLDLVCFVDHEEERLFTAARGTDRSLHPLTTSRDVQSNVNILLGTCPGRAEAAVQEYTAVRKRFPKFRSFGTGHSLGGTVVLHVAKSAELQPDMSFTRIDVFNTATSPLTRSLAVLTTTAFHAHRVPGDWASWGLCIFDPGMGTVHTHEVKLHLRDTHALGHFLPDKANEKREPVVPLGPQELRLEEPRKPPWWTHLALLSCLGARPKAEPLPLSPGAFEALAPLELNSAPALDNSTDTAAAFKNCTPVLLKVPLSPGAFEAASPPELQSLMVQ</sequence>
<dbReference type="InterPro" id="IPR029058">
    <property type="entry name" value="AB_hydrolase_fold"/>
</dbReference>
<evidence type="ECO:0000313" key="1">
    <source>
        <dbReference type="EMBL" id="CAE8583407.1"/>
    </source>
</evidence>
<proteinExistence type="predicted"/>
<protein>
    <recommendedName>
        <fullName evidence="3">Fungal lipase-like domain-containing protein</fullName>
    </recommendedName>
</protein>
<comment type="caution">
    <text evidence="1">The sequence shown here is derived from an EMBL/GenBank/DDBJ whole genome shotgun (WGS) entry which is preliminary data.</text>
</comment>
<gene>
    <name evidence="1" type="ORF">PGLA1383_LOCUS2375</name>
</gene>
<reference evidence="1" key="1">
    <citation type="submission" date="2021-02" db="EMBL/GenBank/DDBJ databases">
        <authorList>
            <person name="Dougan E. K."/>
            <person name="Rhodes N."/>
            <person name="Thang M."/>
            <person name="Chan C."/>
        </authorList>
    </citation>
    <scope>NUCLEOTIDE SEQUENCE</scope>
</reference>
<organism evidence="1 2">
    <name type="scientific">Polarella glacialis</name>
    <name type="common">Dinoflagellate</name>
    <dbReference type="NCBI Taxonomy" id="89957"/>
    <lineage>
        <taxon>Eukaryota</taxon>
        <taxon>Sar</taxon>
        <taxon>Alveolata</taxon>
        <taxon>Dinophyceae</taxon>
        <taxon>Suessiales</taxon>
        <taxon>Suessiaceae</taxon>
        <taxon>Polarella</taxon>
    </lineage>
</organism>
<dbReference type="Proteomes" id="UP000654075">
    <property type="component" value="Unassembled WGS sequence"/>
</dbReference>
<accession>A0A813DBY2</accession>